<keyword evidence="5" id="KW-1185">Reference proteome</keyword>
<evidence type="ECO:0000256" key="2">
    <source>
        <dbReference type="ARBA" id="ARBA00023002"/>
    </source>
</evidence>
<dbReference type="InterPro" id="IPR029039">
    <property type="entry name" value="Flavoprotein-like_sf"/>
</dbReference>
<keyword evidence="2 4" id="KW-0560">Oxidoreductase</keyword>
<evidence type="ECO:0000313" key="4">
    <source>
        <dbReference type="EMBL" id="MFC0225593.1"/>
    </source>
</evidence>
<gene>
    <name evidence="4" type="ORF">ACFFJ3_03590</name>
</gene>
<organism evidence="4 5">
    <name type="scientific">Serratia aquatilis</name>
    <dbReference type="NCBI Taxonomy" id="1737515"/>
    <lineage>
        <taxon>Bacteria</taxon>
        <taxon>Pseudomonadati</taxon>
        <taxon>Pseudomonadota</taxon>
        <taxon>Gammaproteobacteria</taxon>
        <taxon>Enterobacterales</taxon>
        <taxon>Yersiniaceae</taxon>
        <taxon>Serratia</taxon>
    </lineage>
</organism>
<dbReference type="InterPro" id="IPR003680">
    <property type="entry name" value="Flavodoxin_fold"/>
</dbReference>
<protein>
    <submittedName>
        <fullName evidence="4">NAD(P)H-dependent oxidoreductase</fullName>
        <ecNumber evidence="4">1.-.-.-</ecNumber>
        <ecNumber evidence="4">1.6.99.-</ecNumber>
    </submittedName>
</protein>
<reference evidence="4 5" key="1">
    <citation type="submission" date="2024-09" db="EMBL/GenBank/DDBJ databases">
        <authorList>
            <person name="Sun Q."/>
            <person name="Mori K."/>
        </authorList>
    </citation>
    <scope>NUCLEOTIDE SEQUENCE [LARGE SCALE GENOMIC DNA]</scope>
    <source>
        <strain evidence="4 5">CCM 8626</strain>
    </source>
</reference>
<evidence type="ECO:0000313" key="5">
    <source>
        <dbReference type="Proteomes" id="UP001589792"/>
    </source>
</evidence>
<dbReference type="EC" id="1.-.-.-" evidence="4"/>
<dbReference type="Pfam" id="PF02525">
    <property type="entry name" value="Flavodoxin_2"/>
    <property type="match status" value="1"/>
</dbReference>
<evidence type="ECO:0000259" key="3">
    <source>
        <dbReference type="Pfam" id="PF02525"/>
    </source>
</evidence>
<comment type="similarity">
    <text evidence="1">Belongs to the NAD(P)H dehydrogenase (quinone) family.</text>
</comment>
<comment type="caution">
    <text evidence="4">The sequence shown here is derived from an EMBL/GenBank/DDBJ whole genome shotgun (WGS) entry which is preliminary data.</text>
</comment>
<dbReference type="EMBL" id="JBHLXG010000003">
    <property type="protein sequence ID" value="MFC0225593.1"/>
    <property type="molecule type" value="Genomic_DNA"/>
</dbReference>
<evidence type="ECO:0000256" key="1">
    <source>
        <dbReference type="ARBA" id="ARBA00006252"/>
    </source>
</evidence>
<proteinExistence type="inferred from homology"/>
<dbReference type="PANTHER" id="PTHR10204:SF34">
    <property type="entry name" value="NAD(P)H DEHYDROGENASE [QUINONE] 1 ISOFORM 1"/>
    <property type="match status" value="1"/>
</dbReference>
<dbReference type="SUPFAM" id="SSF52218">
    <property type="entry name" value="Flavoproteins"/>
    <property type="match status" value="1"/>
</dbReference>
<dbReference type="Proteomes" id="UP001589792">
    <property type="component" value="Unassembled WGS sequence"/>
</dbReference>
<accession>A0ABV6E9P5</accession>
<dbReference type="InterPro" id="IPR051545">
    <property type="entry name" value="NAD(P)H_dehydrogenase_qn"/>
</dbReference>
<dbReference type="Gene3D" id="3.40.50.360">
    <property type="match status" value="1"/>
</dbReference>
<sequence length="201" mass="22205">MHALITISHPLQESLTHSVARQVASGLITSDPTHTYEIADIAAEGFDPRFNASDISAFNKQSSPPDDVLAEQQRIERADALILVFPIYWWSMPALLKGWIDRVFCNGWAYDETTDGELVKKLTHLPVHIVGIGAAQDRTYIQHGFAEAMKAQIDHGIFDFCGAPVMSSTRLLISDLNDTKIALQSAHKIGNDIFACRTVMA</sequence>
<dbReference type="GO" id="GO:0016491">
    <property type="term" value="F:oxidoreductase activity"/>
    <property type="evidence" value="ECO:0007669"/>
    <property type="project" value="UniProtKB-KW"/>
</dbReference>
<dbReference type="EC" id="1.6.99.-" evidence="4"/>
<feature type="domain" description="Flavodoxin-like fold" evidence="3">
    <location>
        <begin position="1"/>
        <end position="171"/>
    </location>
</feature>
<name>A0ABV6E9P5_9GAMM</name>
<dbReference type="PANTHER" id="PTHR10204">
    <property type="entry name" value="NAD P H OXIDOREDUCTASE-RELATED"/>
    <property type="match status" value="1"/>
</dbReference>
<dbReference type="RefSeq" id="WP_380673032.1">
    <property type="nucleotide sequence ID" value="NZ_CP173186.1"/>
</dbReference>